<organism evidence="1 2">
    <name type="scientific">Aliivibrio logei</name>
    <name type="common">Vibrio logei</name>
    <dbReference type="NCBI Taxonomy" id="688"/>
    <lineage>
        <taxon>Bacteria</taxon>
        <taxon>Pseudomonadati</taxon>
        <taxon>Pseudomonadota</taxon>
        <taxon>Gammaproteobacteria</taxon>
        <taxon>Vibrionales</taxon>
        <taxon>Vibrionaceae</taxon>
        <taxon>Aliivibrio</taxon>
    </lineage>
</organism>
<name>A0A1B9NTD1_ALILO</name>
<dbReference type="Proteomes" id="UP000093523">
    <property type="component" value="Unassembled WGS sequence"/>
</dbReference>
<reference evidence="1 2" key="1">
    <citation type="submission" date="2016-06" db="EMBL/GenBank/DDBJ databases">
        <authorList>
            <person name="Kjaerup R.B."/>
            <person name="Dalgaard T.S."/>
            <person name="Juul-Madsen H.R."/>
        </authorList>
    </citation>
    <scope>NUCLEOTIDE SEQUENCE [LARGE SCALE GENOMIC DNA]</scope>
    <source>
        <strain evidence="1 2">1S159</strain>
    </source>
</reference>
<dbReference type="AlphaFoldDB" id="A0A1B9NTD1"/>
<evidence type="ECO:0008006" key="3">
    <source>
        <dbReference type="Google" id="ProtNLM"/>
    </source>
</evidence>
<protein>
    <recommendedName>
        <fullName evidence="3">HEAT repeat domain-containing protein</fullName>
    </recommendedName>
</protein>
<evidence type="ECO:0000313" key="2">
    <source>
        <dbReference type="Proteomes" id="UP000093523"/>
    </source>
</evidence>
<dbReference type="EMBL" id="MAJU01000042">
    <property type="protein sequence ID" value="OCH15975.1"/>
    <property type="molecule type" value="Genomic_DNA"/>
</dbReference>
<accession>A0A1B9NTD1</accession>
<dbReference type="RefSeq" id="WP_065612278.1">
    <property type="nucleotide sequence ID" value="NZ_CAWMPN010000042.1"/>
</dbReference>
<proteinExistence type="predicted"/>
<dbReference type="STRING" id="688.A6E04_20680"/>
<gene>
    <name evidence="1" type="ORF">A6E04_20680</name>
</gene>
<comment type="caution">
    <text evidence="1">The sequence shown here is derived from an EMBL/GenBank/DDBJ whole genome shotgun (WGS) entry which is preliminary data.</text>
</comment>
<evidence type="ECO:0000313" key="1">
    <source>
        <dbReference type="EMBL" id="OCH15975.1"/>
    </source>
</evidence>
<sequence length="273" mass="32018">MQALYALEGKMIDRVDYILRLEEQAEGGSRINPVIYRALIGCLDIKETSELLVYSIEYNLVIRDLVNRKIHFDLSGGKKFCYEELASKILDITKNSRYQVALSSVMTLSVILPYLKLEKQLEILVVLALSERKLFRKRAYKFIKEHYRKDYQGILIAACSEFEDREVCDIIIENFESELLIEVRHFLVELCSHDSYVPKLYIKFSETAPELIDELLEYNSCSYCYTLYKLGWPLESSISTESLTKNTRDLEFLIWCLGRLGEWERIIEICELR</sequence>